<reference evidence="2" key="1">
    <citation type="journal article" date="2019" name="Int. J. Syst. Evol. Microbiol.">
        <title>The Global Catalogue of Microorganisms (GCM) 10K type strain sequencing project: providing services to taxonomists for standard genome sequencing and annotation.</title>
        <authorList>
            <consortium name="The Broad Institute Genomics Platform"/>
            <consortium name="The Broad Institute Genome Sequencing Center for Infectious Disease"/>
            <person name="Wu L."/>
            <person name="Ma J."/>
        </authorList>
    </citation>
    <scope>NUCLEOTIDE SEQUENCE [LARGE SCALE GENOMIC DNA]</scope>
    <source>
        <strain evidence="2">JCM 17460</strain>
    </source>
</reference>
<sequence length="149" mass="15268">MAQHGPASLILGGLAVLVLATGCSGGSDDPPKGAPSPTSTELTEITVPCERFAGTAQRIIDAQTALYDGKDSPDDATAVDALVGELDALRQDAPADVRRALTDLGEGFRSAQRLLADPTADGADLAALTPALTEDGRLVTTWIVSQCPK</sequence>
<gene>
    <name evidence="1" type="ORF">GCM10022263_32710</name>
</gene>
<organism evidence="1 2">
    <name type="scientific">Nocardioides daeguensis</name>
    <dbReference type="NCBI Taxonomy" id="908359"/>
    <lineage>
        <taxon>Bacteria</taxon>
        <taxon>Bacillati</taxon>
        <taxon>Actinomycetota</taxon>
        <taxon>Actinomycetes</taxon>
        <taxon>Propionibacteriales</taxon>
        <taxon>Nocardioidaceae</taxon>
        <taxon>Nocardioides</taxon>
    </lineage>
</organism>
<proteinExistence type="predicted"/>
<protein>
    <submittedName>
        <fullName evidence="1">Uncharacterized protein</fullName>
    </submittedName>
</protein>
<dbReference type="Proteomes" id="UP001500301">
    <property type="component" value="Unassembled WGS sequence"/>
</dbReference>
<dbReference type="RefSeq" id="WP_218233557.1">
    <property type="nucleotide sequence ID" value="NZ_BAABBB010000018.1"/>
</dbReference>
<comment type="caution">
    <text evidence="1">The sequence shown here is derived from an EMBL/GenBank/DDBJ whole genome shotgun (WGS) entry which is preliminary data.</text>
</comment>
<accession>A0ABP6VYV5</accession>
<name>A0ABP6VYV5_9ACTN</name>
<evidence type="ECO:0000313" key="2">
    <source>
        <dbReference type="Proteomes" id="UP001500301"/>
    </source>
</evidence>
<dbReference type="EMBL" id="BAABBB010000018">
    <property type="protein sequence ID" value="GAA3543015.1"/>
    <property type="molecule type" value="Genomic_DNA"/>
</dbReference>
<keyword evidence="2" id="KW-1185">Reference proteome</keyword>
<evidence type="ECO:0000313" key="1">
    <source>
        <dbReference type="EMBL" id="GAA3543015.1"/>
    </source>
</evidence>